<name>A0A0J7BFH8_COCIT</name>
<dbReference type="EC" id="3.5.1.89" evidence="2"/>
<evidence type="ECO:0000256" key="2">
    <source>
        <dbReference type="ARBA" id="ARBA00012176"/>
    </source>
</evidence>
<dbReference type="GO" id="GO:0000225">
    <property type="term" value="F:N-acetylglucosaminylphosphatidylinositol deacetylase activity"/>
    <property type="evidence" value="ECO:0007669"/>
    <property type="project" value="UniProtKB-EC"/>
</dbReference>
<evidence type="ECO:0000313" key="5">
    <source>
        <dbReference type="Proteomes" id="UP000054565"/>
    </source>
</evidence>
<comment type="similarity">
    <text evidence="1">Belongs to the PIGL family.</text>
</comment>
<dbReference type="GO" id="GO:0005783">
    <property type="term" value="C:endoplasmic reticulum"/>
    <property type="evidence" value="ECO:0007669"/>
    <property type="project" value="TreeGrafter"/>
</dbReference>
<proteinExistence type="inferred from homology"/>
<evidence type="ECO:0000256" key="3">
    <source>
        <dbReference type="SAM" id="MobiDB-lite"/>
    </source>
</evidence>
<dbReference type="InterPro" id="IPR024078">
    <property type="entry name" value="LmbE-like_dom_sf"/>
</dbReference>
<feature type="region of interest" description="Disordered" evidence="3">
    <location>
        <begin position="147"/>
        <end position="181"/>
    </location>
</feature>
<sequence>MISIATFISLALLPVLFFAFWTISATGPSSPLANSFPSLQDKRICLLIAHPDDEAMFFAPTLLALTRPELGNHVKILCLSSGDAEGLGHIRKKELQKSAVHLGLRGPSDVFVLDDPSQFPDSMTTEWSATAVGSLLATAFAPGAVANGTHDDSTSSKPASTQRRRASIRTNGSTNGHTSPPSASIDVLLTFDKSGVSHHPNHRSLYHGARAFLQILMKGNESHPCPVDLYTLTTTNVVRKYLGVFDAPISMLLGAIRNIIAGIGESDTEIKGNDPSPNTLLFVSNVDQWFSGWKAMVQAHKSQMVWFRWGWITIGRYMVVNDLKREKI</sequence>
<dbReference type="PANTHER" id="PTHR12993:SF11">
    <property type="entry name" value="N-ACETYLGLUCOSAMINYL-PHOSPHATIDYLINOSITOL DE-N-ACETYLASE"/>
    <property type="match status" value="1"/>
</dbReference>
<protein>
    <recommendedName>
        <fullName evidence="2">N-acetylglucosaminylphosphatidylinositol deacetylase</fullName>
        <ecNumber evidence="2">3.5.1.89</ecNumber>
    </recommendedName>
</protein>
<dbReference type="GO" id="GO:0016020">
    <property type="term" value="C:membrane"/>
    <property type="evidence" value="ECO:0007669"/>
    <property type="project" value="GOC"/>
</dbReference>
<dbReference type="GO" id="GO:0006506">
    <property type="term" value="P:GPI anchor biosynthetic process"/>
    <property type="evidence" value="ECO:0007669"/>
    <property type="project" value="UniProtKB-UniPathway"/>
</dbReference>
<dbReference type="InterPro" id="IPR003737">
    <property type="entry name" value="GlcNAc_PI_deacetylase-related"/>
</dbReference>
<dbReference type="UniPathway" id="UPA00196"/>
<evidence type="ECO:0000313" key="4">
    <source>
        <dbReference type="EMBL" id="KMP08932.1"/>
    </source>
</evidence>
<accession>A0A0J7BFH8</accession>
<dbReference type="SUPFAM" id="SSF102588">
    <property type="entry name" value="LmbE-like"/>
    <property type="match status" value="1"/>
</dbReference>
<dbReference type="STRING" id="404692.A0A0J7BFH8"/>
<reference evidence="5" key="1">
    <citation type="journal article" date="2010" name="Genome Res.">
        <title>Population genomic sequencing of Coccidioides fungi reveals recent hybridization and transposon control.</title>
        <authorList>
            <person name="Neafsey D.E."/>
            <person name="Barker B.M."/>
            <person name="Sharpton T.J."/>
            <person name="Stajich J.E."/>
            <person name="Park D.J."/>
            <person name="Whiston E."/>
            <person name="Hung C.-Y."/>
            <person name="McMahan C."/>
            <person name="White J."/>
            <person name="Sykes S."/>
            <person name="Heiman D."/>
            <person name="Young S."/>
            <person name="Zeng Q."/>
            <person name="Abouelleil A."/>
            <person name="Aftuck L."/>
            <person name="Bessette D."/>
            <person name="Brown A."/>
            <person name="FitzGerald M."/>
            <person name="Lui A."/>
            <person name="Macdonald J.P."/>
            <person name="Priest M."/>
            <person name="Orbach M.J."/>
            <person name="Galgiani J.N."/>
            <person name="Kirkland T.N."/>
            <person name="Cole G.T."/>
            <person name="Birren B.W."/>
            <person name="Henn M.R."/>
            <person name="Taylor J.W."/>
            <person name="Rounsley S.D."/>
        </authorList>
    </citation>
    <scope>NUCLEOTIDE SEQUENCE [LARGE SCALE GENOMIC DNA]</scope>
    <source>
        <strain evidence="5">RMSCC 2394</strain>
    </source>
</reference>
<feature type="compositionally biased region" description="Polar residues" evidence="3">
    <location>
        <begin position="168"/>
        <end position="181"/>
    </location>
</feature>
<dbReference type="Proteomes" id="UP000054565">
    <property type="component" value="Unassembled WGS sequence"/>
</dbReference>
<dbReference type="EMBL" id="DS028098">
    <property type="protein sequence ID" value="KMP08932.1"/>
    <property type="molecule type" value="Genomic_DNA"/>
</dbReference>
<dbReference type="AlphaFoldDB" id="A0A0J7BFH8"/>
<organism evidence="4 5">
    <name type="scientific">Coccidioides immitis RMSCC 2394</name>
    <dbReference type="NCBI Taxonomy" id="404692"/>
    <lineage>
        <taxon>Eukaryota</taxon>
        <taxon>Fungi</taxon>
        <taxon>Dikarya</taxon>
        <taxon>Ascomycota</taxon>
        <taxon>Pezizomycotina</taxon>
        <taxon>Eurotiomycetes</taxon>
        <taxon>Eurotiomycetidae</taxon>
        <taxon>Onygenales</taxon>
        <taxon>Onygenaceae</taxon>
        <taxon>Coccidioides</taxon>
    </lineage>
</organism>
<dbReference type="PANTHER" id="PTHR12993">
    <property type="entry name" value="N-ACETYLGLUCOSAMINYL-PHOSPHATIDYLINOSITOL DE-N-ACETYLASE-RELATED"/>
    <property type="match status" value="1"/>
</dbReference>
<dbReference type="Gene3D" id="3.40.50.10320">
    <property type="entry name" value="LmbE-like"/>
    <property type="match status" value="1"/>
</dbReference>
<evidence type="ECO:0000256" key="1">
    <source>
        <dbReference type="ARBA" id="ARBA00006066"/>
    </source>
</evidence>
<dbReference type="OrthoDB" id="440160at2759"/>
<dbReference type="Pfam" id="PF02585">
    <property type="entry name" value="PIG-L"/>
    <property type="match status" value="1"/>
</dbReference>
<gene>
    <name evidence="4" type="ORF">CIRG_08612</name>
</gene>